<evidence type="ECO:0000256" key="1">
    <source>
        <dbReference type="SAM" id="MobiDB-lite"/>
    </source>
</evidence>
<feature type="region of interest" description="Disordered" evidence="1">
    <location>
        <begin position="203"/>
        <end position="239"/>
    </location>
</feature>
<organism evidence="2 3">
    <name type="scientific">Trypanosoma rangeli SC58</name>
    <dbReference type="NCBI Taxonomy" id="429131"/>
    <lineage>
        <taxon>Eukaryota</taxon>
        <taxon>Discoba</taxon>
        <taxon>Euglenozoa</taxon>
        <taxon>Kinetoplastea</taxon>
        <taxon>Metakinetoplastina</taxon>
        <taxon>Trypanosomatida</taxon>
        <taxon>Trypanosomatidae</taxon>
        <taxon>Trypanosoma</taxon>
        <taxon>Herpetosoma</taxon>
    </lineage>
</organism>
<name>A0A061ITP8_TRYRA</name>
<dbReference type="AlphaFoldDB" id="A0A061ITP8"/>
<accession>A0A061ITP8</accession>
<proteinExistence type="predicted"/>
<evidence type="ECO:0000313" key="2">
    <source>
        <dbReference type="EMBL" id="ESL05166.1"/>
    </source>
</evidence>
<gene>
    <name evidence="2" type="ORF">TRSC58_07210</name>
</gene>
<reference evidence="2 3" key="1">
    <citation type="submission" date="2013-07" db="EMBL/GenBank/DDBJ databases">
        <authorList>
            <person name="Stoco P.H."/>
            <person name="Wagner G."/>
            <person name="Gerber A."/>
            <person name="Zaha A."/>
            <person name="Thompson C."/>
            <person name="Bartholomeu D.C."/>
            <person name="Luckemeyer D.D."/>
            <person name="Bahia D."/>
            <person name="Loreto E."/>
            <person name="Prestes E.B."/>
            <person name="Lima F.M."/>
            <person name="Rodrigues-Luiz G."/>
            <person name="Vallejo G.A."/>
            <person name="Filho J.F."/>
            <person name="Monteiro K.M."/>
            <person name="Tyler K.M."/>
            <person name="de Almeida L.G."/>
            <person name="Ortiz M.F."/>
            <person name="Siervo M.A."/>
            <person name="de Moraes M.H."/>
            <person name="Cunha O.L."/>
            <person name="Mendonca-Neto R."/>
            <person name="Silva R."/>
            <person name="Teixeira S.M."/>
            <person name="Murta S.M."/>
            <person name="Sincero T.C."/>
            <person name="Mendes T.A."/>
            <person name="Urmenyi T.P."/>
            <person name="Silva V.G."/>
            <person name="da Rocha W.D."/>
            <person name="Andersson B."/>
            <person name="Romanha A.J."/>
            <person name="Steindel M."/>
            <person name="de Vasconcelos A.T."/>
            <person name="Grisard E.C."/>
        </authorList>
    </citation>
    <scope>NUCLEOTIDE SEQUENCE [LARGE SCALE GENOMIC DNA]</scope>
    <source>
        <strain evidence="2 3">SC58</strain>
    </source>
</reference>
<evidence type="ECO:0000313" key="3">
    <source>
        <dbReference type="Proteomes" id="UP000031737"/>
    </source>
</evidence>
<protein>
    <submittedName>
        <fullName evidence="2">Uncharacterized protein</fullName>
    </submittedName>
</protein>
<dbReference type="VEuPathDB" id="TriTrypDB:TRSC58_07210"/>
<sequence>MSTLIRESETFEGFINSVALVRESLGASLEQQQCRRRQFLRVEINAIFALARIQDILARVEANTLGSVCLYPTEKSILGNTVEVTVVYDRWPGVIPITETVLLYVAVTGYVSQSYDPTKHIPTDSQHELTVNKEQRHGTKVIKLKRSDDENEIIFVVDVRVEFVNRTEQLNHRCVYFLTRAARGPGTSGTLLYDDDDLVSVDGGGTHSACGGDSEEESDRQNEQNQGAEEAGPAGNDNETTKIKEEMESSEMFCHSSVDFYFQVMTDQAHKGGEFMRSLRDWSRRLMYRDVWCVPMDIGTVNGARGFLGDVLLIKTQEEEEEEGHVAAEDQSLFFFFTVEKK</sequence>
<dbReference type="Proteomes" id="UP000031737">
    <property type="component" value="Unassembled WGS sequence"/>
</dbReference>
<keyword evidence="3" id="KW-1185">Reference proteome</keyword>
<comment type="caution">
    <text evidence="2">The sequence shown here is derived from an EMBL/GenBank/DDBJ whole genome shotgun (WGS) entry which is preliminary data.</text>
</comment>
<dbReference type="EMBL" id="AUPL01007214">
    <property type="protein sequence ID" value="ESL05166.1"/>
    <property type="molecule type" value="Genomic_DNA"/>
</dbReference>